<evidence type="ECO:0000313" key="7">
    <source>
        <dbReference type="EMBL" id="MDM7832603.1"/>
    </source>
</evidence>
<keyword evidence="3" id="KW-0238">DNA-binding</keyword>
<keyword evidence="2" id="KW-0805">Transcription regulation</keyword>
<dbReference type="SUPFAM" id="SSF53850">
    <property type="entry name" value="Periplasmic binding protein-like II"/>
    <property type="match status" value="1"/>
</dbReference>
<evidence type="ECO:0000256" key="4">
    <source>
        <dbReference type="ARBA" id="ARBA00023163"/>
    </source>
</evidence>
<dbReference type="Proteomes" id="UP001321453">
    <property type="component" value="Unassembled WGS sequence"/>
</dbReference>
<keyword evidence="4" id="KW-0804">Transcription</keyword>
<dbReference type="InterPro" id="IPR005119">
    <property type="entry name" value="LysR_subst-bd"/>
</dbReference>
<organism evidence="7 8">
    <name type="scientific">Cellulomonas edaphi</name>
    <dbReference type="NCBI Taxonomy" id="3053468"/>
    <lineage>
        <taxon>Bacteria</taxon>
        <taxon>Bacillati</taxon>
        <taxon>Actinomycetota</taxon>
        <taxon>Actinomycetes</taxon>
        <taxon>Micrococcales</taxon>
        <taxon>Cellulomonadaceae</taxon>
        <taxon>Cellulomonas</taxon>
    </lineage>
</organism>
<evidence type="ECO:0000256" key="5">
    <source>
        <dbReference type="SAM" id="MobiDB-lite"/>
    </source>
</evidence>
<gene>
    <name evidence="7" type="ORF">QRT05_14790</name>
</gene>
<dbReference type="Gene3D" id="1.10.10.10">
    <property type="entry name" value="Winged helix-like DNA-binding domain superfamily/Winged helix DNA-binding domain"/>
    <property type="match status" value="1"/>
</dbReference>
<dbReference type="InterPro" id="IPR000847">
    <property type="entry name" value="LysR_HTH_N"/>
</dbReference>
<dbReference type="Pfam" id="PF00126">
    <property type="entry name" value="HTH_1"/>
    <property type="match status" value="1"/>
</dbReference>
<evidence type="ECO:0000256" key="3">
    <source>
        <dbReference type="ARBA" id="ARBA00023125"/>
    </source>
</evidence>
<protein>
    <submittedName>
        <fullName evidence="7">LysR family transcriptional regulator</fullName>
    </submittedName>
</protein>
<evidence type="ECO:0000259" key="6">
    <source>
        <dbReference type="PROSITE" id="PS50931"/>
    </source>
</evidence>
<name>A0ABT7SAF1_9CELL</name>
<feature type="domain" description="HTH lysR-type" evidence="6">
    <location>
        <begin position="3"/>
        <end position="60"/>
    </location>
</feature>
<comment type="caution">
    <text evidence="7">The sequence shown here is derived from an EMBL/GenBank/DDBJ whole genome shotgun (WGS) entry which is preliminary data.</text>
</comment>
<evidence type="ECO:0000313" key="8">
    <source>
        <dbReference type="Proteomes" id="UP001321453"/>
    </source>
</evidence>
<dbReference type="PANTHER" id="PTHR30346:SF0">
    <property type="entry name" value="HCA OPERON TRANSCRIPTIONAL ACTIVATOR HCAR"/>
    <property type="match status" value="1"/>
</dbReference>
<feature type="compositionally biased region" description="Pro residues" evidence="5">
    <location>
        <begin position="309"/>
        <end position="318"/>
    </location>
</feature>
<accession>A0ABT7SAF1</accession>
<dbReference type="Pfam" id="PF03466">
    <property type="entry name" value="LysR_substrate"/>
    <property type="match status" value="1"/>
</dbReference>
<dbReference type="Gene3D" id="3.40.190.10">
    <property type="entry name" value="Periplasmic binding protein-like II"/>
    <property type="match status" value="2"/>
</dbReference>
<dbReference type="PANTHER" id="PTHR30346">
    <property type="entry name" value="TRANSCRIPTIONAL DUAL REGULATOR HCAR-RELATED"/>
    <property type="match status" value="1"/>
</dbReference>
<dbReference type="InterPro" id="IPR036388">
    <property type="entry name" value="WH-like_DNA-bd_sf"/>
</dbReference>
<dbReference type="PRINTS" id="PR00039">
    <property type="entry name" value="HTHLYSR"/>
</dbReference>
<dbReference type="PROSITE" id="PS50931">
    <property type="entry name" value="HTH_LYSR"/>
    <property type="match status" value="1"/>
</dbReference>
<keyword evidence="8" id="KW-1185">Reference proteome</keyword>
<reference evidence="7 8" key="1">
    <citation type="submission" date="2023-06" db="EMBL/GenBank/DDBJ databases">
        <title>Cellulomonas sp. MW9 Whole genome sequence.</title>
        <authorList>
            <person name="Park S."/>
        </authorList>
    </citation>
    <scope>NUCLEOTIDE SEQUENCE [LARGE SCALE GENOMIC DNA]</scope>
    <source>
        <strain evidence="7 8">MW9</strain>
    </source>
</reference>
<proteinExistence type="inferred from homology"/>
<feature type="region of interest" description="Disordered" evidence="5">
    <location>
        <begin position="297"/>
        <end position="318"/>
    </location>
</feature>
<dbReference type="SUPFAM" id="SSF46785">
    <property type="entry name" value="Winged helix' DNA-binding domain"/>
    <property type="match status" value="1"/>
</dbReference>
<dbReference type="EMBL" id="JAUCGR010000004">
    <property type="protein sequence ID" value="MDM7832603.1"/>
    <property type="molecule type" value="Genomic_DNA"/>
</dbReference>
<sequence>MDLDLRLVRYFVVLADELHFGRAAARLHISQPGLSQQIRKLEDFLGSKLLVRDSRHVTLTSRGEQFRDDGRQLLALAERMRHSPAANTVRIAHIFELSTSRAVADAFAAAHPTVELVERSMDSARQLDALLSDRLDVAILRVTARMLAEHPTGWHHRPLRREPMRLVGRPGDPAASRVSLHERDLEVFADATGSGLYNAHGEFLTAFEREAGVSLSWLGNPGAFSNCLSVRSRARGSAFLLEFDSYARRYAEVGMPVYAPAELQPLYPWSIAWRHEQPSQVTADFIRTAHVVARERGWDRDPDGGGPVWLPPDDPSRA</sequence>
<dbReference type="InterPro" id="IPR036390">
    <property type="entry name" value="WH_DNA-bd_sf"/>
</dbReference>
<comment type="similarity">
    <text evidence="1">Belongs to the LysR transcriptional regulatory family.</text>
</comment>
<evidence type="ECO:0000256" key="1">
    <source>
        <dbReference type="ARBA" id="ARBA00009437"/>
    </source>
</evidence>
<evidence type="ECO:0000256" key="2">
    <source>
        <dbReference type="ARBA" id="ARBA00023015"/>
    </source>
</evidence>
<dbReference type="RefSeq" id="WP_289448104.1">
    <property type="nucleotide sequence ID" value="NZ_JAUCGR010000004.1"/>
</dbReference>